<evidence type="ECO:0000256" key="4">
    <source>
        <dbReference type="ARBA" id="ARBA00023163"/>
    </source>
</evidence>
<dbReference type="Proteomes" id="UP000004705">
    <property type="component" value="Chromosome"/>
</dbReference>
<gene>
    <name evidence="8" type="ORF">SacazDRAFT_01626</name>
</gene>
<keyword evidence="1" id="KW-0678">Repressor</keyword>
<dbReference type="SUPFAM" id="SSF46689">
    <property type="entry name" value="Homeodomain-like"/>
    <property type="match status" value="1"/>
</dbReference>
<dbReference type="RefSeq" id="WP_005440375.1">
    <property type="nucleotide sequence ID" value="NZ_CM001466.1"/>
</dbReference>
<dbReference type="InterPro" id="IPR039538">
    <property type="entry name" value="BetI_C"/>
</dbReference>
<dbReference type="InterPro" id="IPR036271">
    <property type="entry name" value="Tet_transcr_reg_TetR-rel_C_sf"/>
</dbReference>
<dbReference type="PANTHER" id="PTHR30055:SF234">
    <property type="entry name" value="HTH-TYPE TRANSCRIPTIONAL REGULATOR BETI"/>
    <property type="match status" value="1"/>
</dbReference>
<feature type="region of interest" description="Disordered" evidence="6">
    <location>
        <begin position="205"/>
        <end position="226"/>
    </location>
</feature>
<evidence type="ECO:0000256" key="5">
    <source>
        <dbReference type="PROSITE-ProRule" id="PRU00335"/>
    </source>
</evidence>
<feature type="DNA-binding region" description="H-T-H motif" evidence="5">
    <location>
        <begin position="31"/>
        <end position="50"/>
    </location>
</feature>
<name>H8GA24_9PSEU</name>
<dbReference type="InterPro" id="IPR050109">
    <property type="entry name" value="HTH-type_TetR-like_transc_reg"/>
</dbReference>
<evidence type="ECO:0000256" key="1">
    <source>
        <dbReference type="ARBA" id="ARBA00022491"/>
    </source>
</evidence>
<evidence type="ECO:0000313" key="8">
    <source>
        <dbReference type="EMBL" id="EHY88551.1"/>
    </source>
</evidence>
<evidence type="ECO:0000313" key="9">
    <source>
        <dbReference type="Proteomes" id="UP000004705"/>
    </source>
</evidence>
<evidence type="ECO:0000259" key="7">
    <source>
        <dbReference type="PROSITE" id="PS50977"/>
    </source>
</evidence>
<dbReference type="OrthoDB" id="9816296at2"/>
<dbReference type="GO" id="GO:0003700">
    <property type="term" value="F:DNA-binding transcription factor activity"/>
    <property type="evidence" value="ECO:0007669"/>
    <property type="project" value="TreeGrafter"/>
</dbReference>
<feature type="domain" description="HTH tetR-type" evidence="7">
    <location>
        <begin position="8"/>
        <end position="68"/>
    </location>
</feature>
<protein>
    <recommendedName>
        <fullName evidence="7">HTH tetR-type domain-containing protein</fullName>
    </recommendedName>
</protein>
<keyword evidence="3 5" id="KW-0238">DNA-binding</keyword>
<dbReference type="PANTHER" id="PTHR30055">
    <property type="entry name" value="HTH-TYPE TRANSCRIPTIONAL REGULATOR RUTR"/>
    <property type="match status" value="1"/>
</dbReference>
<dbReference type="InterPro" id="IPR009057">
    <property type="entry name" value="Homeodomain-like_sf"/>
</dbReference>
<dbReference type="Pfam" id="PF13977">
    <property type="entry name" value="TetR_C_6"/>
    <property type="match status" value="1"/>
</dbReference>
<proteinExistence type="predicted"/>
<dbReference type="EMBL" id="CM001466">
    <property type="protein sequence ID" value="EHY88551.1"/>
    <property type="molecule type" value="Genomic_DNA"/>
</dbReference>
<dbReference type="SUPFAM" id="SSF48498">
    <property type="entry name" value="Tetracyclin repressor-like, C-terminal domain"/>
    <property type="match status" value="1"/>
</dbReference>
<dbReference type="Pfam" id="PF00440">
    <property type="entry name" value="TetR_N"/>
    <property type="match status" value="1"/>
</dbReference>
<dbReference type="AlphaFoldDB" id="H8GA24"/>
<evidence type="ECO:0000256" key="2">
    <source>
        <dbReference type="ARBA" id="ARBA00023015"/>
    </source>
</evidence>
<dbReference type="GO" id="GO:0000976">
    <property type="term" value="F:transcription cis-regulatory region binding"/>
    <property type="evidence" value="ECO:0007669"/>
    <property type="project" value="TreeGrafter"/>
</dbReference>
<reference evidence="8 9" key="1">
    <citation type="journal article" date="2012" name="Stand. Genomic Sci.">
        <title>Genome sequence of the soil bacterium Saccharomonospora azurea type strain (NA-128(T)).</title>
        <authorList>
            <person name="Klenk H.P."/>
            <person name="Held B."/>
            <person name="Lucas S."/>
            <person name="Lapidus A."/>
            <person name="Copeland A."/>
            <person name="Hammon N."/>
            <person name="Pitluck S."/>
            <person name="Goodwin L.A."/>
            <person name="Han C."/>
            <person name="Tapia R."/>
            <person name="Brambilla E.M."/>
            <person name="Potter G."/>
            <person name="Land M."/>
            <person name="Ivanova N."/>
            <person name="Rohde M."/>
            <person name="Goker M."/>
            <person name="Detter J.C."/>
            <person name="Kyrpides N.C."/>
            <person name="Woyke T."/>
        </authorList>
    </citation>
    <scope>NUCLEOTIDE SEQUENCE [LARGE SCALE GENOMIC DNA]</scope>
    <source>
        <strain evidence="8 9">NA-128</strain>
    </source>
</reference>
<sequence>MPKRVDHAERRARIIDALLRVAGREGLAAVTMRAVAAEAGVSLRLVQYYFDTKADLLHAVLEDLERRSHERWNARLTALPSAPSTRDHVEQFLAEALPTDEPSRVFHLVWTSYAVLAMTDPELARLPFVAGPDRLERHLTETLRTAQQRGELVADTDPAIEAARLVTLTHGLGTSLLVGQRSEQEATAVLHYHLDRVLPRVERADQPARQASGMPVPSTGSASGEV</sequence>
<organism evidence="8 9">
    <name type="scientific">Saccharomonospora azurea NA-128</name>
    <dbReference type="NCBI Taxonomy" id="882081"/>
    <lineage>
        <taxon>Bacteria</taxon>
        <taxon>Bacillati</taxon>
        <taxon>Actinomycetota</taxon>
        <taxon>Actinomycetes</taxon>
        <taxon>Pseudonocardiales</taxon>
        <taxon>Pseudonocardiaceae</taxon>
        <taxon>Saccharomonospora</taxon>
    </lineage>
</organism>
<keyword evidence="4" id="KW-0804">Transcription</keyword>
<dbReference type="PROSITE" id="PS50977">
    <property type="entry name" value="HTH_TETR_2"/>
    <property type="match status" value="1"/>
</dbReference>
<keyword evidence="9" id="KW-1185">Reference proteome</keyword>
<accession>H8GA24</accession>
<dbReference type="HOGENOM" id="CLU_069356_15_10_11"/>
<dbReference type="InterPro" id="IPR001647">
    <property type="entry name" value="HTH_TetR"/>
</dbReference>
<keyword evidence="2" id="KW-0805">Transcription regulation</keyword>
<dbReference type="Gene3D" id="1.10.357.10">
    <property type="entry name" value="Tetracycline Repressor, domain 2"/>
    <property type="match status" value="1"/>
</dbReference>
<evidence type="ECO:0000256" key="3">
    <source>
        <dbReference type="ARBA" id="ARBA00023125"/>
    </source>
</evidence>
<evidence type="ECO:0000256" key="6">
    <source>
        <dbReference type="SAM" id="MobiDB-lite"/>
    </source>
</evidence>